<gene>
    <name evidence="1" type="ORF">GX888_01605</name>
</gene>
<dbReference type="AlphaFoldDB" id="A0A847VDK6"/>
<evidence type="ECO:0000313" key="1">
    <source>
        <dbReference type="EMBL" id="NLZ24427.1"/>
    </source>
</evidence>
<dbReference type="InterPro" id="IPR025584">
    <property type="entry name" value="Cthe_2159"/>
</dbReference>
<comment type="caution">
    <text evidence="1">The sequence shown here is derived from an EMBL/GenBank/DDBJ whole genome shotgun (WGS) entry which is preliminary data.</text>
</comment>
<accession>A0A847VDK6</accession>
<reference evidence="1 2" key="1">
    <citation type="journal article" date="2020" name="Biotechnol. Biofuels">
        <title>New insights from the biogas microbiome by comprehensive genome-resolved metagenomics of nearly 1600 species originating from multiple anaerobic digesters.</title>
        <authorList>
            <person name="Campanaro S."/>
            <person name="Treu L."/>
            <person name="Rodriguez-R L.M."/>
            <person name="Kovalovszki A."/>
            <person name="Ziels R.M."/>
            <person name="Maus I."/>
            <person name="Zhu X."/>
            <person name="Kougias P.G."/>
            <person name="Basile A."/>
            <person name="Luo G."/>
            <person name="Schluter A."/>
            <person name="Konstantinidis K.T."/>
            <person name="Angelidaki I."/>
        </authorList>
    </citation>
    <scope>NUCLEOTIDE SEQUENCE [LARGE SCALE GENOMIC DNA]</scope>
    <source>
        <strain evidence="1">AS19jrsBPTG_9</strain>
    </source>
</reference>
<protein>
    <submittedName>
        <fullName evidence="1">Carbohydrate-binding domain-containing protein</fullName>
    </submittedName>
</protein>
<dbReference type="Proteomes" id="UP000564033">
    <property type="component" value="Unassembled WGS sequence"/>
</dbReference>
<feature type="non-terminal residue" evidence="1">
    <location>
        <position position="217"/>
    </location>
</feature>
<evidence type="ECO:0000313" key="2">
    <source>
        <dbReference type="Proteomes" id="UP000564033"/>
    </source>
</evidence>
<proteinExistence type="predicted"/>
<sequence length="217" mass="24302">MKKIELYKIFLLIGSFITLLIYLPSFSLPKEYIDKNIYNYEIGYNINTHESKKDYTINEKEIIPIEFIKNQIDTKSNSYSFADNTLEIKREGTYMLSGTLEEGNISVNLEDKNEGVVKLVLNNLSITSSKGSTLSISNTTKTIIILQEDSENHLNYNGIEKNNDKQASAILSRDNLTLQGNGHLEINSLNGKGINSRDGLIITGGDIKIESTDVAID</sequence>
<dbReference type="EMBL" id="JAAZIL010000043">
    <property type="protein sequence ID" value="NLZ24427.1"/>
    <property type="molecule type" value="Genomic_DNA"/>
</dbReference>
<name>A0A847VDK6_9BACT</name>
<organism evidence="1 2">
    <name type="scientific">Candidatus Dojkabacteria bacterium</name>
    <dbReference type="NCBI Taxonomy" id="2099670"/>
    <lineage>
        <taxon>Bacteria</taxon>
        <taxon>Candidatus Dojkabacteria</taxon>
    </lineage>
</organism>
<dbReference type="Pfam" id="PF14262">
    <property type="entry name" value="Cthe_2159"/>
    <property type="match status" value="1"/>
</dbReference>